<dbReference type="RefSeq" id="WP_189065963.1">
    <property type="nucleotide sequence ID" value="NZ_BMQM01000025.1"/>
</dbReference>
<organism evidence="1 2">
    <name type="scientific">Deinococcus seoulensis</name>
    <dbReference type="NCBI Taxonomy" id="1837379"/>
    <lineage>
        <taxon>Bacteria</taxon>
        <taxon>Thermotogati</taxon>
        <taxon>Deinococcota</taxon>
        <taxon>Deinococci</taxon>
        <taxon>Deinococcales</taxon>
        <taxon>Deinococcaceae</taxon>
        <taxon>Deinococcus</taxon>
    </lineage>
</organism>
<keyword evidence="2" id="KW-1185">Reference proteome</keyword>
<gene>
    <name evidence="1" type="ORF">GCM10008959_31700</name>
</gene>
<name>A0ABQ2RYI4_9DEIO</name>
<accession>A0ABQ2RYI4</accession>
<protein>
    <submittedName>
        <fullName evidence="1">Uncharacterized protein</fullName>
    </submittedName>
</protein>
<comment type="caution">
    <text evidence="1">The sequence shown here is derived from an EMBL/GenBank/DDBJ whole genome shotgun (WGS) entry which is preliminary data.</text>
</comment>
<dbReference type="Proteomes" id="UP000634308">
    <property type="component" value="Unassembled WGS sequence"/>
</dbReference>
<reference evidence="2" key="1">
    <citation type="journal article" date="2019" name="Int. J. Syst. Evol. Microbiol.">
        <title>The Global Catalogue of Microorganisms (GCM) 10K type strain sequencing project: providing services to taxonomists for standard genome sequencing and annotation.</title>
        <authorList>
            <consortium name="The Broad Institute Genomics Platform"/>
            <consortium name="The Broad Institute Genome Sequencing Center for Infectious Disease"/>
            <person name="Wu L."/>
            <person name="Ma J."/>
        </authorList>
    </citation>
    <scope>NUCLEOTIDE SEQUENCE [LARGE SCALE GENOMIC DNA]</scope>
    <source>
        <strain evidence="2">JCM 31404</strain>
    </source>
</reference>
<proteinExistence type="predicted"/>
<sequence length="84" mass="9036">MKRLVSHLPPWLREAVRWQLNRHAADRLTVAELALLLGLPAAKVAPHAPDGHLLRADVLALLEPPRVAPVEGTRRGASGPCAAC</sequence>
<evidence type="ECO:0000313" key="1">
    <source>
        <dbReference type="EMBL" id="GGR67183.1"/>
    </source>
</evidence>
<dbReference type="EMBL" id="BMQM01000025">
    <property type="protein sequence ID" value="GGR67183.1"/>
    <property type="molecule type" value="Genomic_DNA"/>
</dbReference>
<evidence type="ECO:0000313" key="2">
    <source>
        <dbReference type="Proteomes" id="UP000634308"/>
    </source>
</evidence>